<dbReference type="Proteomes" id="UP000694415">
    <property type="component" value="Unplaced"/>
</dbReference>
<proteinExistence type="predicted"/>
<dbReference type="Ensembl" id="ENSMSIT00000043478.1">
    <property type="protein sequence ID" value="ENSMSIP00000034496.1"/>
    <property type="gene ID" value="ENSMSIG00000028778.1"/>
</dbReference>
<dbReference type="AlphaFoldDB" id="A0A8C6ICU8"/>
<protein>
    <submittedName>
        <fullName evidence="1">Uncharacterized protein</fullName>
    </submittedName>
</protein>
<sequence>MKRKTGDAFGMRLVFLQPPLAIHTLRVTSIKFPGHSTSWCLYCEWRSMAVFLKLWAALPTLRDVSCRKNARPHLSLSPSLCPSGSLLWVGQNMDSLTHNTTICTAWFSPFQINCFINFLAKKEKKSWPLARVNGILLSDFVACNEPSFYPVLICRAP</sequence>
<evidence type="ECO:0000313" key="2">
    <source>
        <dbReference type="Proteomes" id="UP000694415"/>
    </source>
</evidence>
<evidence type="ECO:0000313" key="1">
    <source>
        <dbReference type="Ensembl" id="ENSMSIP00000034496.1"/>
    </source>
</evidence>
<accession>A0A8C6ICU8</accession>
<reference evidence="1" key="2">
    <citation type="submission" date="2025-09" db="UniProtKB">
        <authorList>
            <consortium name="Ensembl"/>
        </authorList>
    </citation>
    <scope>IDENTIFICATION</scope>
</reference>
<reference evidence="1" key="1">
    <citation type="submission" date="2025-08" db="UniProtKB">
        <authorList>
            <consortium name="Ensembl"/>
        </authorList>
    </citation>
    <scope>IDENTIFICATION</scope>
</reference>
<organism evidence="1 2">
    <name type="scientific">Mus spicilegus</name>
    <name type="common">Mound-building mouse</name>
    <dbReference type="NCBI Taxonomy" id="10103"/>
    <lineage>
        <taxon>Eukaryota</taxon>
        <taxon>Metazoa</taxon>
        <taxon>Chordata</taxon>
        <taxon>Craniata</taxon>
        <taxon>Vertebrata</taxon>
        <taxon>Euteleostomi</taxon>
        <taxon>Mammalia</taxon>
        <taxon>Eutheria</taxon>
        <taxon>Euarchontoglires</taxon>
        <taxon>Glires</taxon>
        <taxon>Rodentia</taxon>
        <taxon>Myomorpha</taxon>
        <taxon>Muroidea</taxon>
        <taxon>Muridae</taxon>
        <taxon>Murinae</taxon>
        <taxon>Mus</taxon>
        <taxon>Mus</taxon>
    </lineage>
</organism>
<name>A0A8C6ICU8_MUSSI</name>
<keyword evidence="2" id="KW-1185">Reference proteome</keyword>